<evidence type="ECO:0000313" key="16">
    <source>
        <dbReference type="Proteomes" id="UP000287033"/>
    </source>
</evidence>
<name>A0A401SQL5_CHIPU</name>
<dbReference type="EC" id="3.1.3.-" evidence="13"/>
<evidence type="ECO:0000313" key="15">
    <source>
        <dbReference type="EMBL" id="GCC32678.1"/>
    </source>
</evidence>
<dbReference type="GO" id="GO:0103026">
    <property type="term" value="F:fructose-1-phosphatase activity"/>
    <property type="evidence" value="ECO:0007669"/>
    <property type="project" value="RHEA"/>
</dbReference>
<dbReference type="PANTHER" id="PTHR12260:SF6">
    <property type="entry name" value="DAMAGE-CONTROL PHOSPHATASE ARMT1"/>
    <property type="match status" value="1"/>
</dbReference>
<dbReference type="Gene3D" id="3.40.50.10880">
    <property type="entry name" value="Uncharacterised protein PF01937, DUF89, domain 3"/>
    <property type="match status" value="1"/>
</dbReference>
<dbReference type="GO" id="GO:0005634">
    <property type="term" value="C:nucleus"/>
    <property type="evidence" value="ECO:0007669"/>
    <property type="project" value="TreeGrafter"/>
</dbReference>
<dbReference type="Gene3D" id="1.20.930.60">
    <property type="match status" value="1"/>
</dbReference>
<dbReference type="FunFam" id="3.40.50.10880:FF:000002">
    <property type="entry name" value="Acidic residue methyltransferase 1"/>
    <property type="match status" value="1"/>
</dbReference>
<evidence type="ECO:0000259" key="14">
    <source>
        <dbReference type="Pfam" id="PF01937"/>
    </source>
</evidence>
<evidence type="ECO:0000256" key="4">
    <source>
        <dbReference type="ARBA" id="ARBA00022596"/>
    </source>
</evidence>
<evidence type="ECO:0000256" key="9">
    <source>
        <dbReference type="ARBA" id="ARBA00022801"/>
    </source>
</evidence>
<dbReference type="Pfam" id="PF01937">
    <property type="entry name" value="ARMT1-like_dom"/>
    <property type="match status" value="1"/>
</dbReference>
<evidence type="ECO:0000256" key="8">
    <source>
        <dbReference type="ARBA" id="ARBA00022723"/>
    </source>
</evidence>
<evidence type="ECO:0000256" key="13">
    <source>
        <dbReference type="RuleBase" id="RU367030"/>
    </source>
</evidence>
<evidence type="ECO:0000256" key="7">
    <source>
        <dbReference type="ARBA" id="ARBA00022691"/>
    </source>
</evidence>
<dbReference type="EC" id="2.1.1.-" evidence="13"/>
<comment type="function">
    <text evidence="11 13">Metal-dependent phosphatase that shows phosphatase activity against several substrates, including fructose-1-phosphate and fructose-6-phosphate. Its preference for fructose-1-phosphate, a strong glycating agent that causes DNA damage rather than a canonical yeast metabolite, suggests a damage-control function in hexose phosphate metabolism. Has also been shown to have O-methyltransferase activity that methylates glutamate residues of target proteins to form gamma-glutamyl methyl ester residues. Possibly methylates PCNA, suggesting it is involved in the DNA damage response.</text>
</comment>
<dbReference type="EMBL" id="BEZZ01000453">
    <property type="protein sequence ID" value="GCC32678.1"/>
    <property type="molecule type" value="Genomic_DNA"/>
</dbReference>
<dbReference type="InterPro" id="IPR039763">
    <property type="entry name" value="ARMT1"/>
</dbReference>
<proteinExistence type="inferred from homology"/>
<keyword evidence="7" id="KW-0949">S-adenosyl-L-methionine</keyword>
<comment type="catalytic activity">
    <reaction evidence="2 13">
        <text>beta-D-fructose 1-phosphate + H2O = D-fructose + phosphate</text>
        <dbReference type="Rhea" id="RHEA:35603"/>
        <dbReference type="ChEBI" id="CHEBI:15377"/>
        <dbReference type="ChEBI" id="CHEBI:37721"/>
        <dbReference type="ChEBI" id="CHEBI:43474"/>
        <dbReference type="ChEBI" id="CHEBI:138881"/>
    </reaction>
</comment>
<comment type="catalytic activity">
    <reaction evidence="12 13">
        <text>beta-D-fructose 6-phosphate = dihydroxyacetone + D-glyceraldehyde 3-phosphate</text>
        <dbReference type="Rhea" id="RHEA:28002"/>
        <dbReference type="ChEBI" id="CHEBI:16016"/>
        <dbReference type="ChEBI" id="CHEBI:57634"/>
        <dbReference type="ChEBI" id="CHEBI:59776"/>
    </reaction>
</comment>
<dbReference type="SUPFAM" id="SSF111321">
    <property type="entry name" value="AF1104-like"/>
    <property type="match status" value="1"/>
</dbReference>
<organism evidence="15 16">
    <name type="scientific">Chiloscyllium punctatum</name>
    <name type="common">Brownbanded bambooshark</name>
    <name type="synonym">Hemiscyllium punctatum</name>
    <dbReference type="NCBI Taxonomy" id="137246"/>
    <lineage>
        <taxon>Eukaryota</taxon>
        <taxon>Metazoa</taxon>
        <taxon>Chordata</taxon>
        <taxon>Craniata</taxon>
        <taxon>Vertebrata</taxon>
        <taxon>Chondrichthyes</taxon>
        <taxon>Elasmobranchii</taxon>
        <taxon>Galeomorphii</taxon>
        <taxon>Galeoidea</taxon>
        <taxon>Orectolobiformes</taxon>
        <taxon>Hemiscylliidae</taxon>
        <taxon>Chiloscyllium</taxon>
    </lineage>
</organism>
<dbReference type="PANTHER" id="PTHR12260">
    <property type="entry name" value="DAMAGE-CONTROL PHOSPHATASE ARMT1"/>
    <property type="match status" value="1"/>
</dbReference>
<evidence type="ECO:0000256" key="10">
    <source>
        <dbReference type="ARBA" id="ARBA00023211"/>
    </source>
</evidence>
<accession>A0A401SQL5</accession>
<dbReference type="GO" id="GO:0006974">
    <property type="term" value="P:DNA damage response"/>
    <property type="evidence" value="ECO:0007669"/>
    <property type="project" value="TreeGrafter"/>
</dbReference>
<dbReference type="OrthoDB" id="541375at2759"/>
<keyword evidence="9 13" id="KW-0378">Hydrolase</keyword>
<comment type="cofactor">
    <cofactor evidence="13">
        <name>Mn(2+)</name>
        <dbReference type="ChEBI" id="CHEBI:29035"/>
    </cofactor>
    <cofactor evidence="13">
        <name>Ni(2+)</name>
        <dbReference type="ChEBI" id="CHEBI:49786"/>
    </cofactor>
</comment>
<dbReference type="InterPro" id="IPR002791">
    <property type="entry name" value="ARMT1-like_metal-bd"/>
</dbReference>
<evidence type="ECO:0000256" key="2">
    <source>
        <dbReference type="ARBA" id="ARBA00001326"/>
    </source>
</evidence>
<keyword evidence="16" id="KW-1185">Reference proteome</keyword>
<dbReference type="OMA" id="IFARQKM"/>
<reference evidence="15 16" key="1">
    <citation type="journal article" date="2018" name="Nat. Ecol. Evol.">
        <title>Shark genomes provide insights into elasmobranch evolution and the origin of vertebrates.</title>
        <authorList>
            <person name="Hara Y"/>
            <person name="Yamaguchi K"/>
            <person name="Onimaru K"/>
            <person name="Kadota M"/>
            <person name="Koyanagi M"/>
            <person name="Keeley SD"/>
            <person name="Tatsumi K"/>
            <person name="Tanaka K"/>
            <person name="Motone F"/>
            <person name="Kageyama Y"/>
            <person name="Nozu R"/>
            <person name="Adachi N"/>
            <person name="Nishimura O"/>
            <person name="Nakagawa R"/>
            <person name="Tanegashima C"/>
            <person name="Kiyatake I"/>
            <person name="Matsumoto R"/>
            <person name="Murakumo K"/>
            <person name="Nishida K"/>
            <person name="Terakita A"/>
            <person name="Kuratani S"/>
            <person name="Sato K"/>
            <person name="Hyodo S Kuraku.S."/>
        </authorList>
    </citation>
    <scope>NUCLEOTIDE SEQUENCE [LARGE SCALE GENOMIC DNA]</scope>
</reference>
<feature type="domain" description="Damage-control phosphatase ARMT1-like metal-binding" evidence="14">
    <location>
        <begin position="50"/>
        <end position="449"/>
    </location>
</feature>
<dbReference type="FunFam" id="1.20.930.60:FF:000001">
    <property type="entry name" value="protein-glutamate O-methyltransferase isoform X1"/>
    <property type="match status" value="1"/>
</dbReference>
<dbReference type="STRING" id="137246.A0A401SQL5"/>
<dbReference type="InterPro" id="IPR036075">
    <property type="entry name" value="ARMT-1-like_metal-bd_sf"/>
</dbReference>
<dbReference type="AlphaFoldDB" id="A0A401SQL5"/>
<gene>
    <name evidence="15" type="ORF">chiPu_0011142</name>
</gene>
<evidence type="ECO:0000256" key="6">
    <source>
        <dbReference type="ARBA" id="ARBA00022679"/>
    </source>
</evidence>
<keyword evidence="6" id="KW-0808">Transferase</keyword>
<dbReference type="GO" id="GO:0046872">
    <property type="term" value="F:metal ion binding"/>
    <property type="evidence" value="ECO:0007669"/>
    <property type="project" value="UniProtKB-UniRule"/>
</dbReference>
<keyword evidence="10 13" id="KW-0464">Manganese</keyword>
<dbReference type="Proteomes" id="UP000287033">
    <property type="component" value="Unassembled WGS sequence"/>
</dbReference>
<keyword evidence="5 13" id="KW-0489">Methyltransferase</keyword>
<dbReference type="GO" id="GO:0008983">
    <property type="term" value="F:protein-glutamate O-methyltransferase activity"/>
    <property type="evidence" value="ECO:0007669"/>
    <property type="project" value="RHEA"/>
</dbReference>
<comment type="caution">
    <text evidence="15">The sequence shown here is derived from an EMBL/GenBank/DDBJ whole genome shotgun (WGS) entry which is preliminary data.</text>
</comment>
<dbReference type="GO" id="GO:0097023">
    <property type="term" value="F:fructose 6-phosphate aldolase activity"/>
    <property type="evidence" value="ECO:0007669"/>
    <property type="project" value="RHEA"/>
</dbReference>
<comment type="similarity">
    <text evidence="3 13">Belongs to the damage-control phosphatase family. Sugar phosphate phosphatase III subfamily.</text>
</comment>
<comment type="catalytic activity">
    <reaction evidence="1 13">
        <text>L-glutamyl-[protein] + S-adenosyl-L-methionine = [protein]-L-glutamate 5-O-methyl ester + S-adenosyl-L-homocysteine</text>
        <dbReference type="Rhea" id="RHEA:24452"/>
        <dbReference type="Rhea" id="RHEA-COMP:10208"/>
        <dbReference type="Rhea" id="RHEA-COMP:10311"/>
        <dbReference type="ChEBI" id="CHEBI:29973"/>
        <dbReference type="ChEBI" id="CHEBI:57856"/>
        <dbReference type="ChEBI" id="CHEBI:59789"/>
        <dbReference type="ChEBI" id="CHEBI:82795"/>
    </reaction>
</comment>
<keyword evidence="8 13" id="KW-0479">Metal-binding</keyword>
<keyword evidence="4" id="KW-0533">Nickel</keyword>
<evidence type="ECO:0000256" key="5">
    <source>
        <dbReference type="ARBA" id="ARBA00022603"/>
    </source>
</evidence>
<evidence type="ECO:0000256" key="12">
    <source>
        <dbReference type="ARBA" id="ARBA00048809"/>
    </source>
</evidence>
<evidence type="ECO:0000256" key="11">
    <source>
        <dbReference type="ARBA" id="ARBA00045980"/>
    </source>
</evidence>
<sequence length="473" mass="55022">MTFLEDCKLRRWIQWNFNNVYISKTAQLRAFCNACRLRHCLHHRSFAYITVRDRLPRILTKAVDSVHRHMDTFFEEHGQEGVEAEKRAIYLLAKLRNEVQTDKPALPLTDGLPDVDLWNEYLEQQQARLDKDEHPSWFKSPWLYMECYMYRRIQESLQLNPPMCDFDVFNEAKTQSFVGSQQAIIALCTYFLEITKKIEGFKDTQLKAELLLLMQVALWGNKCDLSISAGQDNSQSFNPLATLESLKPFILVDDFECVWELLINNKKNKTSETTCARIDIVLDNSGFELVTDLVLADFLITSQLADVIHFHGKSIPWFVSDTTKKDFDWTLKKMKEANHMQMSTCGMMWEKNVKQGIWIYHDHLFWTGPHEFCDMSVVAHDLYIELQKSNLIFFKGDLNYRKLTGDRKWNYTVSFDTALRGFQPAALCSLRTLKADIQVGLKPGQGEQLDVSDSEWMTSGRYGVIQFSGAYQK</sequence>
<evidence type="ECO:0000256" key="1">
    <source>
        <dbReference type="ARBA" id="ARBA00000807"/>
    </source>
</evidence>
<dbReference type="GO" id="GO:0032259">
    <property type="term" value="P:methylation"/>
    <property type="evidence" value="ECO:0007669"/>
    <property type="project" value="UniProtKB-KW"/>
</dbReference>
<protein>
    <recommendedName>
        <fullName evidence="13">Sugar phosphate phosphatase</fullName>
        <ecNumber evidence="13">2.1.1.-</ecNumber>
        <ecNumber evidence="13">3.1.3.-</ecNumber>
    </recommendedName>
</protein>
<comment type="domain">
    <text evidence="13">Subfamily III proteins have a conserved RTxK motif about 40-50 residues from the C-terminus; the threonine may be replaced by serine or cysteine.</text>
</comment>
<evidence type="ECO:0000256" key="3">
    <source>
        <dbReference type="ARBA" id="ARBA00009519"/>
    </source>
</evidence>